<protein>
    <recommendedName>
        <fullName evidence="3">F-box domain-containing protein</fullName>
    </recommendedName>
</protein>
<organism evidence="1 2">
    <name type="scientific">Thanatephorus cucumeris (strain AG1-IB / isolate 7/3/14)</name>
    <name type="common">Lettuce bottom rot fungus</name>
    <name type="synonym">Rhizoctonia solani</name>
    <dbReference type="NCBI Taxonomy" id="1108050"/>
    <lineage>
        <taxon>Eukaryota</taxon>
        <taxon>Fungi</taxon>
        <taxon>Dikarya</taxon>
        <taxon>Basidiomycota</taxon>
        <taxon>Agaricomycotina</taxon>
        <taxon>Agaricomycetes</taxon>
        <taxon>Cantharellales</taxon>
        <taxon>Ceratobasidiaceae</taxon>
        <taxon>Rhizoctonia</taxon>
        <taxon>Rhizoctonia solani AG-1</taxon>
    </lineage>
</organism>
<dbReference type="Proteomes" id="UP000059188">
    <property type="component" value="Unassembled WGS sequence"/>
</dbReference>
<evidence type="ECO:0000313" key="1">
    <source>
        <dbReference type="EMBL" id="CEL60075.1"/>
    </source>
</evidence>
<gene>
    <name evidence="1" type="ORF">RSOLAG1IB_09333</name>
</gene>
<evidence type="ECO:0000313" key="2">
    <source>
        <dbReference type="Proteomes" id="UP000059188"/>
    </source>
</evidence>
<dbReference type="EMBL" id="LN679141">
    <property type="protein sequence ID" value="CEL60075.1"/>
    <property type="molecule type" value="Genomic_DNA"/>
</dbReference>
<name>A0A0B7FQY9_THACB</name>
<evidence type="ECO:0008006" key="3">
    <source>
        <dbReference type="Google" id="ProtNLM"/>
    </source>
</evidence>
<reference evidence="1 2" key="1">
    <citation type="submission" date="2014-11" db="EMBL/GenBank/DDBJ databases">
        <authorList>
            <person name="Wibberg Daniel"/>
        </authorList>
    </citation>
    <scope>NUCLEOTIDE SEQUENCE [LARGE SCALE GENOMIC DNA]</scope>
    <source>
        <strain evidence="1">Rhizoctonia solani AG1-IB 7/3/14</strain>
    </source>
</reference>
<dbReference type="OrthoDB" id="2984575at2759"/>
<sequence length="362" mass="40835">MDIPLELWRLIAYELQIRKDRQSLLSLCLASTTMNKNITPILYNHVDLPTAVSVELFARTIINSAFGLIPYIRTLTIGGYLNYRQWDRIQFSYSTAENLSLMLKSMSNLRELTIATMAMDFSLCFDPLALKPAFSLHKLVMPLMGTASFYKFLQSQQSITEIHIGTEHTMGEVHFGLYLYQQPELLPNLTSIAAPISVLKGAVPGRPVSEIMIVTDLLDWTDPGVTIFSPSTWEPILCGSRVPIKAVGLYQSSHSSDPWDQLVPALKQFSVHETLERVKIRESLDPPVTELGKRDSLSERVAQMKMLKGFNKLESLEFGEMLHTPSPTADVLCWLGNMSSLNAWKAYLPSLKYVKMYEVNVP</sequence>
<proteinExistence type="predicted"/>
<accession>A0A0B7FQY9</accession>
<dbReference type="AlphaFoldDB" id="A0A0B7FQY9"/>
<keyword evidence="2" id="KW-1185">Reference proteome</keyword>